<dbReference type="WBParaSite" id="PSAMB.scaffold784size41397.g8862.t1">
    <property type="protein sequence ID" value="PSAMB.scaffold784size41397.g8862.t1"/>
    <property type="gene ID" value="PSAMB.scaffold784size41397.g8862"/>
</dbReference>
<evidence type="ECO:0000313" key="2">
    <source>
        <dbReference type="Proteomes" id="UP000887566"/>
    </source>
</evidence>
<evidence type="ECO:0000313" key="3">
    <source>
        <dbReference type="WBParaSite" id="PSAMB.scaffold784size41397.g8862.t1"/>
    </source>
</evidence>
<feature type="compositionally biased region" description="Basic and acidic residues" evidence="1">
    <location>
        <begin position="64"/>
        <end position="78"/>
    </location>
</feature>
<dbReference type="AlphaFoldDB" id="A0A914XCI3"/>
<organism evidence="2 3">
    <name type="scientific">Plectus sambesii</name>
    <dbReference type="NCBI Taxonomy" id="2011161"/>
    <lineage>
        <taxon>Eukaryota</taxon>
        <taxon>Metazoa</taxon>
        <taxon>Ecdysozoa</taxon>
        <taxon>Nematoda</taxon>
        <taxon>Chromadorea</taxon>
        <taxon>Plectida</taxon>
        <taxon>Plectina</taxon>
        <taxon>Plectoidea</taxon>
        <taxon>Plectidae</taxon>
        <taxon>Plectus</taxon>
    </lineage>
</organism>
<protein>
    <submittedName>
        <fullName evidence="3">Uncharacterized protein</fullName>
    </submittedName>
</protein>
<reference evidence="3" key="1">
    <citation type="submission" date="2022-11" db="UniProtKB">
        <authorList>
            <consortium name="WormBaseParasite"/>
        </authorList>
    </citation>
    <scope>IDENTIFICATION</scope>
</reference>
<sequence>MLKNFLIVAPRFSTKETQFRDKNATFHQVSQGERVKQELATAKMPRTDEHEKGSHKYSPVQLKPGRELAKDENSKGAEKSGASGVHQHEMDVQKEKGYWKEMKTSAPAVENDSKKKKNEK</sequence>
<accession>A0A914XCI3</accession>
<feature type="compositionally biased region" description="Basic and acidic residues" evidence="1">
    <location>
        <begin position="86"/>
        <end position="103"/>
    </location>
</feature>
<name>A0A914XCI3_9BILA</name>
<proteinExistence type="predicted"/>
<dbReference type="Proteomes" id="UP000887566">
    <property type="component" value="Unplaced"/>
</dbReference>
<keyword evidence="2" id="KW-1185">Reference proteome</keyword>
<feature type="compositionally biased region" description="Basic and acidic residues" evidence="1">
    <location>
        <begin position="45"/>
        <end position="54"/>
    </location>
</feature>
<evidence type="ECO:0000256" key="1">
    <source>
        <dbReference type="SAM" id="MobiDB-lite"/>
    </source>
</evidence>
<feature type="region of interest" description="Disordered" evidence="1">
    <location>
        <begin position="27"/>
        <end position="120"/>
    </location>
</feature>